<evidence type="ECO:0000256" key="2">
    <source>
        <dbReference type="ARBA" id="ARBA00004236"/>
    </source>
</evidence>
<dbReference type="InterPro" id="IPR003661">
    <property type="entry name" value="HisK_dim/P_dom"/>
</dbReference>
<dbReference type="SMART" id="SM00387">
    <property type="entry name" value="HATPase_c"/>
    <property type="match status" value="1"/>
</dbReference>
<dbReference type="EMBL" id="BMWD01000003">
    <property type="protein sequence ID" value="GGX47825.1"/>
    <property type="molecule type" value="Genomic_DNA"/>
</dbReference>
<organism evidence="14 15">
    <name type="scientific">Streptomyces fructofermentans</name>
    <dbReference type="NCBI Taxonomy" id="152141"/>
    <lineage>
        <taxon>Bacteria</taxon>
        <taxon>Bacillati</taxon>
        <taxon>Actinomycetota</taxon>
        <taxon>Actinomycetes</taxon>
        <taxon>Kitasatosporales</taxon>
        <taxon>Streptomycetaceae</taxon>
        <taxon>Streptomyces</taxon>
    </lineage>
</organism>
<comment type="catalytic activity">
    <reaction evidence="1">
        <text>ATP + protein L-histidine = ADP + protein N-phospho-L-histidine.</text>
        <dbReference type="EC" id="2.7.13.3"/>
    </reaction>
</comment>
<dbReference type="Gene3D" id="6.10.340.10">
    <property type="match status" value="1"/>
</dbReference>
<evidence type="ECO:0000256" key="11">
    <source>
        <dbReference type="SAM" id="Phobius"/>
    </source>
</evidence>
<dbReference type="PRINTS" id="PR00344">
    <property type="entry name" value="BCTRLSENSOR"/>
</dbReference>
<dbReference type="Gene3D" id="3.30.565.10">
    <property type="entry name" value="Histidine kinase-like ATPase, C-terminal domain"/>
    <property type="match status" value="1"/>
</dbReference>
<keyword evidence="10 11" id="KW-0472">Membrane</keyword>
<dbReference type="PROSITE" id="PS50109">
    <property type="entry name" value="HIS_KIN"/>
    <property type="match status" value="1"/>
</dbReference>
<keyword evidence="7 14" id="KW-0418">Kinase</keyword>
<evidence type="ECO:0000259" key="12">
    <source>
        <dbReference type="PROSITE" id="PS50109"/>
    </source>
</evidence>
<dbReference type="SMART" id="SM00304">
    <property type="entry name" value="HAMP"/>
    <property type="match status" value="1"/>
</dbReference>
<evidence type="ECO:0000256" key="7">
    <source>
        <dbReference type="ARBA" id="ARBA00022777"/>
    </source>
</evidence>
<keyword evidence="6 11" id="KW-0812">Transmembrane</keyword>
<dbReference type="SUPFAM" id="SSF55874">
    <property type="entry name" value="ATPase domain of HSP90 chaperone/DNA topoisomerase II/histidine kinase"/>
    <property type="match status" value="1"/>
</dbReference>
<dbReference type="InterPro" id="IPR005467">
    <property type="entry name" value="His_kinase_dom"/>
</dbReference>
<feature type="transmembrane region" description="Helical" evidence="11">
    <location>
        <begin position="178"/>
        <end position="201"/>
    </location>
</feature>
<dbReference type="CDD" id="cd06225">
    <property type="entry name" value="HAMP"/>
    <property type="match status" value="1"/>
</dbReference>
<dbReference type="SMART" id="SM00388">
    <property type="entry name" value="HisKA"/>
    <property type="match status" value="1"/>
</dbReference>
<dbReference type="InterPro" id="IPR003594">
    <property type="entry name" value="HATPase_dom"/>
</dbReference>
<dbReference type="CDD" id="cd00082">
    <property type="entry name" value="HisKA"/>
    <property type="match status" value="1"/>
</dbReference>
<reference evidence="14" key="2">
    <citation type="submission" date="2020-09" db="EMBL/GenBank/DDBJ databases">
        <authorList>
            <person name="Sun Q."/>
            <person name="Ohkuma M."/>
        </authorList>
    </citation>
    <scope>NUCLEOTIDE SEQUENCE</scope>
    <source>
        <strain evidence="14">JCM 4956</strain>
    </source>
</reference>
<dbReference type="Pfam" id="PF00512">
    <property type="entry name" value="HisKA"/>
    <property type="match status" value="1"/>
</dbReference>
<dbReference type="CDD" id="cd00075">
    <property type="entry name" value="HATPase"/>
    <property type="match status" value="1"/>
</dbReference>
<feature type="domain" description="HAMP" evidence="13">
    <location>
        <begin position="202"/>
        <end position="257"/>
    </location>
</feature>
<sequence length="486" mass="50955">MNRFVRRFGSRPIRSRLALLVSTAVAFAVAAVSVTCWFIVQGKLYEQADASIDNVSLRLRSGDVAAFFANCTQTTDDSSSQLRPAFYYIQLIKSDGTTCVNPGSAGMVKPTDADEEIAADPEPGASSVRNTTATNGDSVRVRTVPVMIGPGPDAEAYPDVALMVGVSLEDTEKTLSDLALILLLVSGIGVVGAGAAGLAVARAGLRPVDRLTEAVEHVALTEDLSIRIPVEEDSEDEIARLSRSFNSMTASLAGSRELQQQLIADAGHELRTPLTSLRTNIELLARSEETGRPLPPADRAALLASVKAQMTELAALIGDLQTLSRSDAGTPADRVQVVALHDTVEAALRRARLRGPELTITADVHPWFVRAEPAALERAIVNVLDNAVKFSPGGGAVEVALRAGELTVRDHGPGIPADELPHVFDRFWRSPSARALPGSGLGLSIVARAVQQSGGEVTVGPADGGGTVATVRLPGAPTPPPALDGS</sequence>
<reference evidence="14" key="1">
    <citation type="journal article" date="2014" name="Int. J. Syst. Evol. Microbiol.">
        <title>Complete genome sequence of Corynebacterium casei LMG S-19264T (=DSM 44701T), isolated from a smear-ripened cheese.</title>
        <authorList>
            <consortium name="US DOE Joint Genome Institute (JGI-PGF)"/>
            <person name="Walter F."/>
            <person name="Albersmeier A."/>
            <person name="Kalinowski J."/>
            <person name="Ruckert C."/>
        </authorList>
    </citation>
    <scope>NUCLEOTIDE SEQUENCE</scope>
    <source>
        <strain evidence="14">JCM 4956</strain>
    </source>
</reference>
<evidence type="ECO:0000256" key="1">
    <source>
        <dbReference type="ARBA" id="ARBA00000085"/>
    </source>
</evidence>
<evidence type="ECO:0000256" key="10">
    <source>
        <dbReference type="ARBA" id="ARBA00023136"/>
    </source>
</evidence>
<evidence type="ECO:0000259" key="13">
    <source>
        <dbReference type="PROSITE" id="PS50885"/>
    </source>
</evidence>
<dbReference type="InterPro" id="IPR036097">
    <property type="entry name" value="HisK_dim/P_sf"/>
</dbReference>
<keyword evidence="8 11" id="KW-1133">Transmembrane helix</keyword>
<keyword evidence="9" id="KW-0902">Two-component regulatory system</keyword>
<dbReference type="PROSITE" id="PS50885">
    <property type="entry name" value="HAMP"/>
    <property type="match status" value="1"/>
</dbReference>
<evidence type="ECO:0000256" key="6">
    <source>
        <dbReference type="ARBA" id="ARBA00022692"/>
    </source>
</evidence>
<dbReference type="GO" id="GO:0000155">
    <property type="term" value="F:phosphorelay sensor kinase activity"/>
    <property type="evidence" value="ECO:0007669"/>
    <property type="project" value="InterPro"/>
</dbReference>
<dbReference type="SUPFAM" id="SSF158472">
    <property type="entry name" value="HAMP domain-like"/>
    <property type="match status" value="1"/>
</dbReference>
<accession>A0A918K3T7</accession>
<dbReference type="InterPro" id="IPR050428">
    <property type="entry name" value="TCS_sensor_his_kinase"/>
</dbReference>
<dbReference type="InterPro" id="IPR004358">
    <property type="entry name" value="Sig_transdc_His_kin-like_C"/>
</dbReference>
<dbReference type="AlphaFoldDB" id="A0A918K3T7"/>
<evidence type="ECO:0000256" key="4">
    <source>
        <dbReference type="ARBA" id="ARBA00022553"/>
    </source>
</evidence>
<evidence type="ECO:0000256" key="5">
    <source>
        <dbReference type="ARBA" id="ARBA00022679"/>
    </source>
</evidence>
<feature type="domain" description="Histidine kinase" evidence="12">
    <location>
        <begin position="265"/>
        <end position="477"/>
    </location>
</feature>
<keyword evidence="5" id="KW-0808">Transferase</keyword>
<protein>
    <recommendedName>
        <fullName evidence="3">histidine kinase</fullName>
        <ecNumber evidence="3">2.7.13.3</ecNumber>
    </recommendedName>
</protein>
<dbReference type="EC" id="2.7.13.3" evidence="3"/>
<dbReference type="PANTHER" id="PTHR45436:SF5">
    <property type="entry name" value="SENSOR HISTIDINE KINASE TRCS"/>
    <property type="match status" value="1"/>
</dbReference>
<comment type="caution">
    <text evidence="14">The sequence shown here is derived from an EMBL/GenBank/DDBJ whole genome shotgun (WGS) entry which is preliminary data.</text>
</comment>
<dbReference type="InterPro" id="IPR003660">
    <property type="entry name" value="HAMP_dom"/>
</dbReference>
<dbReference type="RefSeq" id="WP_190034405.1">
    <property type="nucleotide sequence ID" value="NZ_BMWD01000003.1"/>
</dbReference>
<evidence type="ECO:0000313" key="15">
    <source>
        <dbReference type="Proteomes" id="UP000645555"/>
    </source>
</evidence>
<name>A0A918K3T7_9ACTN</name>
<comment type="subcellular location">
    <subcellularLocation>
        <location evidence="2">Cell membrane</location>
    </subcellularLocation>
</comment>
<dbReference type="GO" id="GO:0005886">
    <property type="term" value="C:plasma membrane"/>
    <property type="evidence" value="ECO:0007669"/>
    <property type="project" value="UniProtKB-SubCell"/>
</dbReference>
<dbReference type="PANTHER" id="PTHR45436">
    <property type="entry name" value="SENSOR HISTIDINE KINASE YKOH"/>
    <property type="match status" value="1"/>
</dbReference>
<dbReference type="Pfam" id="PF02518">
    <property type="entry name" value="HATPase_c"/>
    <property type="match status" value="1"/>
</dbReference>
<evidence type="ECO:0000256" key="9">
    <source>
        <dbReference type="ARBA" id="ARBA00023012"/>
    </source>
</evidence>
<evidence type="ECO:0000256" key="8">
    <source>
        <dbReference type="ARBA" id="ARBA00022989"/>
    </source>
</evidence>
<gene>
    <name evidence="14" type="ORF">GCM10010515_13650</name>
</gene>
<dbReference type="InterPro" id="IPR036890">
    <property type="entry name" value="HATPase_C_sf"/>
</dbReference>
<proteinExistence type="predicted"/>
<evidence type="ECO:0000313" key="14">
    <source>
        <dbReference type="EMBL" id="GGX47825.1"/>
    </source>
</evidence>
<keyword evidence="4" id="KW-0597">Phosphoprotein</keyword>
<dbReference type="Gene3D" id="1.10.287.130">
    <property type="match status" value="1"/>
</dbReference>
<evidence type="ECO:0000256" key="3">
    <source>
        <dbReference type="ARBA" id="ARBA00012438"/>
    </source>
</evidence>
<dbReference type="Proteomes" id="UP000645555">
    <property type="component" value="Unassembled WGS sequence"/>
</dbReference>
<keyword evidence="15" id="KW-1185">Reference proteome</keyword>
<dbReference type="Pfam" id="PF00672">
    <property type="entry name" value="HAMP"/>
    <property type="match status" value="1"/>
</dbReference>
<dbReference type="SUPFAM" id="SSF47384">
    <property type="entry name" value="Homodimeric domain of signal transducing histidine kinase"/>
    <property type="match status" value="1"/>
</dbReference>